<comment type="caution">
    <text evidence="1">The sequence shown here is derived from an EMBL/GenBank/DDBJ whole genome shotgun (WGS) entry which is preliminary data.</text>
</comment>
<keyword evidence="2" id="KW-1185">Reference proteome</keyword>
<proteinExistence type="predicted"/>
<gene>
    <name evidence="1" type="ORF">Pph01_76520</name>
</gene>
<sequence length="83" mass="9273">MAVALQVAGDDLCHGRVVVDDQDTCGIASHQTPRDGLSQRYDRYAIPSEARHQTVRLPRRPLSRVIMHRFAAGVIHVKLMGRV</sequence>
<protein>
    <submittedName>
        <fullName evidence="1">Uncharacterized protein</fullName>
    </submittedName>
</protein>
<reference evidence="1 2" key="1">
    <citation type="submission" date="2021-01" db="EMBL/GenBank/DDBJ databases">
        <title>Whole genome shotgun sequence of Planotetraspora phitsanulokensis NBRC 104273.</title>
        <authorList>
            <person name="Komaki H."/>
            <person name="Tamura T."/>
        </authorList>
    </citation>
    <scope>NUCLEOTIDE SEQUENCE [LARGE SCALE GENOMIC DNA]</scope>
    <source>
        <strain evidence="1 2">NBRC 104273</strain>
    </source>
</reference>
<dbReference type="EMBL" id="BOOP01000045">
    <property type="protein sequence ID" value="GII42649.1"/>
    <property type="molecule type" value="Genomic_DNA"/>
</dbReference>
<dbReference type="AlphaFoldDB" id="A0A8J3XIR9"/>
<dbReference type="Proteomes" id="UP000622547">
    <property type="component" value="Unassembled WGS sequence"/>
</dbReference>
<name>A0A8J3XIR9_9ACTN</name>
<organism evidence="1 2">
    <name type="scientific">Planotetraspora phitsanulokensis</name>
    <dbReference type="NCBI Taxonomy" id="575192"/>
    <lineage>
        <taxon>Bacteria</taxon>
        <taxon>Bacillati</taxon>
        <taxon>Actinomycetota</taxon>
        <taxon>Actinomycetes</taxon>
        <taxon>Streptosporangiales</taxon>
        <taxon>Streptosporangiaceae</taxon>
        <taxon>Planotetraspora</taxon>
    </lineage>
</organism>
<evidence type="ECO:0000313" key="2">
    <source>
        <dbReference type="Proteomes" id="UP000622547"/>
    </source>
</evidence>
<accession>A0A8J3XIR9</accession>
<evidence type="ECO:0000313" key="1">
    <source>
        <dbReference type="EMBL" id="GII42649.1"/>
    </source>
</evidence>